<keyword evidence="1" id="KW-0238">DNA-binding</keyword>
<dbReference type="PANTHER" id="PTHR30290">
    <property type="entry name" value="PERIPLASMIC BINDING COMPONENT OF ABC TRANSPORTER"/>
    <property type="match status" value="1"/>
</dbReference>
<dbReference type="InterPro" id="IPR025370">
    <property type="entry name" value="SgrR_HTH_N"/>
</dbReference>
<evidence type="ECO:0000313" key="4">
    <source>
        <dbReference type="EMBL" id="OMF57471.1"/>
    </source>
</evidence>
<name>A0A1R1F0A2_9BACL</name>
<evidence type="ECO:0000259" key="3">
    <source>
        <dbReference type="Pfam" id="PF12793"/>
    </source>
</evidence>
<keyword evidence="5" id="KW-1185">Reference proteome</keyword>
<reference evidence="4 5" key="1">
    <citation type="submission" date="2016-11" db="EMBL/GenBank/DDBJ databases">
        <title>Paenibacillus species isolates.</title>
        <authorList>
            <person name="Beno S.M."/>
        </authorList>
    </citation>
    <scope>NUCLEOTIDE SEQUENCE [LARGE SCALE GENOMIC DNA]</scope>
    <source>
        <strain evidence="4 5">FSL R5-0378</strain>
    </source>
</reference>
<dbReference type="AlphaFoldDB" id="A0A1R1F0A2"/>
<dbReference type="Gene3D" id="3.10.105.10">
    <property type="entry name" value="Dipeptide-binding Protein, Domain 3"/>
    <property type="match status" value="1"/>
</dbReference>
<evidence type="ECO:0008006" key="6">
    <source>
        <dbReference type="Google" id="ProtNLM"/>
    </source>
</evidence>
<dbReference type="Pfam" id="PF12793">
    <property type="entry name" value="SgrR_N"/>
    <property type="match status" value="1"/>
</dbReference>
<dbReference type="GO" id="GO:0015833">
    <property type="term" value="P:peptide transport"/>
    <property type="evidence" value="ECO:0007669"/>
    <property type="project" value="TreeGrafter"/>
</dbReference>
<dbReference type="SUPFAM" id="SSF53850">
    <property type="entry name" value="Periplasmic binding protein-like II"/>
    <property type="match status" value="1"/>
</dbReference>
<gene>
    <name evidence="4" type="ORF">BK138_02365</name>
</gene>
<dbReference type="EMBL" id="MRTP01000001">
    <property type="protein sequence ID" value="OMF57471.1"/>
    <property type="molecule type" value="Genomic_DNA"/>
</dbReference>
<feature type="domain" description="Transcriptional regulator SgrR N-terminal HTH" evidence="3">
    <location>
        <begin position="5"/>
        <end position="105"/>
    </location>
</feature>
<evidence type="ECO:0000259" key="2">
    <source>
        <dbReference type="Pfam" id="PF00496"/>
    </source>
</evidence>
<dbReference type="Pfam" id="PF00496">
    <property type="entry name" value="SBP_bac_5"/>
    <property type="match status" value="1"/>
</dbReference>
<evidence type="ECO:0000313" key="5">
    <source>
        <dbReference type="Proteomes" id="UP000187172"/>
    </source>
</evidence>
<dbReference type="Gene3D" id="3.40.190.10">
    <property type="entry name" value="Periplasmic binding protein-like II"/>
    <property type="match status" value="1"/>
</dbReference>
<protein>
    <recommendedName>
        <fullName evidence="6">ABC transporter substrate-binding protein</fullName>
    </recommendedName>
</protein>
<evidence type="ECO:0000256" key="1">
    <source>
        <dbReference type="ARBA" id="ARBA00023125"/>
    </source>
</evidence>
<accession>A0A1R1F0A2</accession>
<dbReference type="STRING" id="297318.BK138_02365"/>
<dbReference type="PANTHER" id="PTHR30290:SF72">
    <property type="entry name" value="HTH-TYPE TRANSCRIPTIONAL REGULATOR SGRR"/>
    <property type="match status" value="1"/>
</dbReference>
<dbReference type="GO" id="GO:1904680">
    <property type="term" value="F:peptide transmembrane transporter activity"/>
    <property type="evidence" value="ECO:0007669"/>
    <property type="project" value="TreeGrafter"/>
</dbReference>
<dbReference type="RefSeq" id="WP_076165313.1">
    <property type="nucleotide sequence ID" value="NZ_MRTP01000001.1"/>
</dbReference>
<feature type="domain" description="Solute-binding protein family 5" evidence="2">
    <location>
        <begin position="172"/>
        <end position="508"/>
    </location>
</feature>
<comment type="caution">
    <text evidence="4">The sequence shown here is derived from an EMBL/GenBank/DDBJ whole genome shotgun (WGS) entry which is preliminary data.</text>
</comment>
<dbReference type="InterPro" id="IPR000914">
    <property type="entry name" value="SBP_5_dom"/>
</dbReference>
<proteinExistence type="predicted"/>
<dbReference type="CDD" id="cd08507">
    <property type="entry name" value="PBP2_SgrR_like"/>
    <property type="match status" value="1"/>
</dbReference>
<organism evidence="4 5">
    <name type="scientific">Paenibacillus rhizosphaerae</name>
    <dbReference type="NCBI Taxonomy" id="297318"/>
    <lineage>
        <taxon>Bacteria</taxon>
        <taxon>Bacillati</taxon>
        <taxon>Bacillota</taxon>
        <taxon>Bacilli</taxon>
        <taxon>Bacillales</taxon>
        <taxon>Paenibacillaceae</taxon>
        <taxon>Paenibacillus</taxon>
    </lineage>
</organism>
<dbReference type="GO" id="GO:0003677">
    <property type="term" value="F:DNA binding"/>
    <property type="evidence" value="ECO:0007669"/>
    <property type="project" value="UniProtKB-KW"/>
</dbReference>
<dbReference type="Proteomes" id="UP000187172">
    <property type="component" value="Unassembled WGS sequence"/>
</dbReference>
<sequence length="595" mass="68767">MDVVHYYNKLNQHFASEPRGSSIQVTMQELEDIWECTRRNAQLLVQKMKEQGLIDWQSGLGRGNTSRLVLVADAQELLLDKAKELALKGHVGEAFGLLHAHTDPLAESHFSDWLTGQFGAQKASDHKDILRFPFYRPVPDLEPLFVIRRTETHLIRQILNTLVEFDTAGHVIKPGLAHYWESDHEYTEWTFYLRKGVLFHHGKVMTAEDVQFTFQRFGQLNPPDWFMANVARIEVLSDISVRFHLSEPNALFLHLLASERFSIVPKDLDRIAATRDIRRMPVGTGPFVMKENSDNGMILEANERYFQGRPMMDRIEIWVWPNYLEHLKPDRLQERDTQVLYFEPTGKKKTGTLLTRLEEGSTYMTFNLSRDGILHDVKLREAIHLAINREQMVKELGGKREQPSSGFNPYDHDEAYGRGGELMLARACLAESAYRGETLTLYTYEMTSNELDTEWIRRACEDIGVKVEVHVMPIRELTNPSVLKQADMIYAGEVLGNEPSVSLIEMYRSHYGYIRNHLDGAAKDGVDRALSEVLAEPDYTVRRILLRRIEDQLKRDHHLLFMYHSIHIIGHDQSLGGITLDTWGKINYKDVWVKR</sequence>
<dbReference type="InterPro" id="IPR039424">
    <property type="entry name" value="SBP_5"/>
</dbReference>